<accession>A0ABV0VXX7</accession>
<dbReference type="EMBL" id="JAHRIM010020057">
    <property type="protein sequence ID" value="MEQ2262105.1"/>
    <property type="molecule type" value="Genomic_DNA"/>
</dbReference>
<comment type="caution">
    <text evidence="2">The sequence shown here is derived from an EMBL/GenBank/DDBJ whole genome shotgun (WGS) entry which is preliminary data.</text>
</comment>
<dbReference type="Proteomes" id="UP001444071">
    <property type="component" value="Unassembled WGS sequence"/>
</dbReference>
<evidence type="ECO:0000256" key="1">
    <source>
        <dbReference type="SAM" id="MobiDB-lite"/>
    </source>
</evidence>
<reference evidence="2 3" key="1">
    <citation type="submission" date="2021-06" db="EMBL/GenBank/DDBJ databases">
        <authorList>
            <person name="Palmer J.M."/>
        </authorList>
    </citation>
    <scope>NUCLEOTIDE SEQUENCE [LARGE SCALE GENOMIC DNA]</scope>
    <source>
        <strain evidence="2 3">XR_2019</strain>
        <tissue evidence="2">Muscle</tissue>
    </source>
</reference>
<organism evidence="2 3">
    <name type="scientific">Xenotaenia resolanae</name>
    <dbReference type="NCBI Taxonomy" id="208358"/>
    <lineage>
        <taxon>Eukaryota</taxon>
        <taxon>Metazoa</taxon>
        <taxon>Chordata</taxon>
        <taxon>Craniata</taxon>
        <taxon>Vertebrata</taxon>
        <taxon>Euteleostomi</taxon>
        <taxon>Actinopterygii</taxon>
        <taxon>Neopterygii</taxon>
        <taxon>Teleostei</taxon>
        <taxon>Neoteleostei</taxon>
        <taxon>Acanthomorphata</taxon>
        <taxon>Ovalentaria</taxon>
        <taxon>Atherinomorphae</taxon>
        <taxon>Cyprinodontiformes</taxon>
        <taxon>Goodeidae</taxon>
        <taxon>Xenotaenia</taxon>
    </lineage>
</organism>
<evidence type="ECO:0000313" key="2">
    <source>
        <dbReference type="EMBL" id="MEQ2262105.1"/>
    </source>
</evidence>
<name>A0ABV0VXX7_9TELE</name>
<keyword evidence="3" id="KW-1185">Reference proteome</keyword>
<gene>
    <name evidence="2" type="ORF">XENORESO_012140</name>
</gene>
<protein>
    <submittedName>
        <fullName evidence="2">Uncharacterized protein</fullName>
    </submittedName>
</protein>
<feature type="region of interest" description="Disordered" evidence="1">
    <location>
        <begin position="84"/>
        <end position="105"/>
    </location>
</feature>
<sequence>KEEKKQLPPPAYLGPNEQFTWLVKEVVKPAKAEGKQRGGCAGVHFPQVEPWLLHLHPGGMTRSKGRASVYTFSHLENMCSRFDNQRPLAPQTPTNQTSTPLLFSP</sequence>
<evidence type="ECO:0000313" key="3">
    <source>
        <dbReference type="Proteomes" id="UP001444071"/>
    </source>
</evidence>
<proteinExistence type="predicted"/>
<feature type="compositionally biased region" description="Polar residues" evidence="1">
    <location>
        <begin position="91"/>
        <end position="105"/>
    </location>
</feature>
<feature type="non-terminal residue" evidence="2">
    <location>
        <position position="1"/>
    </location>
</feature>